<dbReference type="PANTHER" id="PTHR44591">
    <property type="entry name" value="STRESS RESPONSE REGULATOR PROTEIN 1"/>
    <property type="match status" value="1"/>
</dbReference>
<feature type="modified residue" description="4-aspartylphosphate" evidence="6">
    <location>
        <position position="54"/>
    </location>
</feature>
<evidence type="ECO:0000256" key="1">
    <source>
        <dbReference type="ARBA" id="ARBA00022553"/>
    </source>
</evidence>
<keyword evidence="4" id="KW-0238">DNA-binding</keyword>
<dbReference type="PANTHER" id="PTHR44591:SF22">
    <property type="entry name" value="CHEY SUBFAMILY"/>
    <property type="match status" value="1"/>
</dbReference>
<evidence type="ECO:0000256" key="5">
    <source>
        <dbReference type="ARBA" id="ARBA00023163"/>
    </source>
</evidence>
<feature type="domain" description="Response regulatory" evidence="7">
    <location>
        <begin position="5"/>
        <end position="122"/>
    </location>
</feature>
<dbReference type="InterPro" id="IPR050595">
    <property type="entry name" value="Bact_response_regulator"/>
</dbReference>
<keyword evidence="3" id="KW-0805">Transcription regulation</keyword>
<dbReference type="SUPFAM" id="SSF52172">
    <property type="entry name" value="CheY-like"/>
    <property type="match status" value="1"/>
</dbReference>
<keyword evidence="5" id="KW-0804">Transcription</keyword>
<dbReference type="Proteomes" id="UP000634011">
    <property type="component" value="Unassembled WGS sequence"/>
</dbReference>
<evidence type="ECO:0000259" key="7">
    <source>
        <dbReference type="PROSITE" id="PS50110"/>
    </source>
</evidence>
<evidence type="ECO:0000256" key="4">
    <source>
        <dbReference type="ARBA" id="ARBA00023125"/>
    </source>
</evidence>
<dbReference type="CDD" id="cd17574">
    <property type="entry name" value="REC_OmpR"/>
    <property type="match status" value="1"/>
</dbReference>
<evidence type="ECO:0000313" key="9">
    <source>
        <dbReference type="Proteomes" id="UP000634011"/>
    </source>
</evidence>
<dbReference type="AlphaFoldDB" id="A0A923KK62"/>
<dbReference type="GO" id="GO:0000160">
    <property type="term" value="P:phosphorelay signal transduction system"/>
    <property type="evidence" value="ECO:0007669"/>
    <property type="project" value="UniProtKB-KW"/>
</dbReference>
<protein>
    <submittedName>
        <fullName evidence="8">Response regulator</fullName>
    </submittedName>
</protein>
<dbReference type="Gene3D" id="3.40.50.2300">
    <property type="match status" value="1"/>
</dbReference>
<dbReference type="Pfam" id="PF00072">
    <property type="entry name" value="Response_reg"/>
    <property type="match status" value="1"/>
</dbReference>
<keyword evidence="1 6" id="KW-0597">Phosphoprotein</keyword>
<keyword evidence="2" id="KW-0902">Two-component regulatory system</keyword>
<evidence type="ECO:0000256" key="6">
    <source>
        <dbReference type="PROSITE-ProRule" id="PRU00169"/>
    </source>
</evidence>
<evidence type="ECO:0000256" key="3">
    <source>
        <dbReference type="ARBA" id="ARBA00023015"/>
    </source>
</evidence>
<name>A0A923KK62_9BURK</name>
<dbReference type="EMBL" id="JACOFV010000003">
    <property type="protein sequence ID" value="MBC3861495.1"/>
    <property type="molecule type" value="Genomic_DNA"/>
</dbReference>
<accession>A0A923KK62</accession>
<dbReference type="InterPro" id="IPR011006">
    <property type="entry name" value="CheY-like_superfamily"/>
</dbReference>
<dbReference type="FunFam" id="3.40.50.2300:FF:000001">
    <property type="entry name" value="DNA-binding response regulator PhoB"/>
    <property type="match status" value="1"/>
</dbReference>
<evidence type="ECO:0000256" key="2">
    <source>
        <dbReference type="ARBA" id="ARBA00023012"/>
    </source>
</evidence>
<gene>
    <name evidence="8" type="ORF">H8K32_05225</name>
</gene>
<keyword evidence="9" id="KW-1185">Reference proteome</keyword>
<reference evidence="8" key="1">
    <citation type="submission" date="2020-08" db="EMBL/GenBank/DDBJ databases">
        <title>Novel species isolated from subtropical streams in China.</title>
        <authorList>
            <person name="Lu H."/>
        </authorList>
    </citation>
    <scope>NUCLEOTIDE SEQUENCE</scope>
    <source>
        <strain evidence="8">KACC 12607</strain>
    </source>
</reference>
<sequence length="132" mass="14775">MKTKRILIVEDQADIRKLIRMTLDFGDYELHEADNGDSGYNLALTVAPHIILLDVMMPGSMDGLQVCEKLKKNPDYLHTKIIMLTARGQQSDIDTGLKVGANSYMIKPFSPLELMDTIDRYFAEIEASGVIA</sequence>
<dbReference type="RefSeq" id="WP_186911420.1">
    <property type="nucleotide sequence ID" value="NZ_JACOFV010000003.1"/>
</dbReference>
<dbReference type="SMART" id="SM00448">
    <property type="entry name" value="REC"/>
    <property type="match status" value="1"/>
</dbReference>
<proteinExistence type="predicted"/>
<dbReference type="GO" id="GO:0003677">
    <property type="term" value="F:DNA binding"/>
    <property type="evidence" value="ECO:0007669"/>
    <property type="project" value="UniProtKB-KW"/>
</dbReference>
<evidence type="ECO:0000313" key="8">
    <source>
        <dbReference type="EMBL" id="MBC3861495.1"/>
    </source>
</evidence>
<dbReference type="InterPro" id="IPR001789">
    <property type="entry name" value="Sig_transdc_resp-reg_receiver"/>
</dbReference>
<dbReference type="PROSITE" id="PS50110">
    <property type="entry name" value="RESPONSE_REGULATORY"/>
    <property type="match status" value="1"/>
</dbReference>
<comment type="caution">
    <text evidence="8">The sequence shown here is derived from an EMBL/GenBank/DDBJ whole genome shotgun (WGS) entry which is preliminary data.</text>
</comment>
<organism evidence="8 9">
    <name type="scientific">Undibacterium jejuense</name>
    <dbReference type="NCBI Taxonomy" id="1344949"/>
    <lineage>
        <taxon>Bacteria</taxon>
        <taxon>Pseudomonadati</taxon>
        <taxon>Pseudomonadota</taxon>
        <taxon>Betaproteobacteria</taxon>
        <taxon>Burkholderiales</taxon>
        <taxon>Oxalobacteraceae</taxon>
        <taxon>Undibacterium</taxon>
    </lineage>
</organism>